<sequence>MRIVMIHALRHSQAPIEAAFARLWPEASLANLLDDSLAADLAAKVAHEKNEVKFEEIQVRFDALSNYATKNMHADAILFTCSAFGSYIDEVAANLSPMPVLKPNEAMLADLIQLAGNSTSSPFVVALVATFAPTLTSMQKEINDLLSLDGAPSIRIVPVHIENALDALNAGDTNTHNELAAAKLNQIVQTEAIDAIALTQFSLAQSAPLVNQLTKKPVLTTPDSAVLALKKLSTNFIKIFEKTMEKKPLTDDWESDLAAIIEKTNQNLNLLRKIGEKRDDVPAKKPLARAKSQTTLLSGKAESNRSSITTDASIYKWKQVLDESTSLKRHIANKIMESTKAKEKAKKAATVAWEQSTNQDDLVGKETKAVPPYQPLMSLDEVKKSLQVDISSRNSVLEKQIADLRTDYQCVMADSQSSTLKIDDVIKQLNAKEERISSLEHSSQEQQNLLSRIDLQANHILKWKANMDHDLQQQSGKLSMIDNYEKKMQLMENKLNDFAARLSRQSELEDCLEKYQIRLAQLETKLNKSIDSNTLNHTVENAINKALQVYEERLNSRLNALSDMQETKNSSFLKTIQAQRENYEKAIQYALEASVGDLRNEFDSLQKRSDTRTTEMAASLDIRISGLSKRLATIETKTAVTNVEDESITIKRLNEAEDQWKKSMLRVINDSYVPRQQVTAIVMDELEARGTMSAWKRVENSISKMQREFEQKWTDTFKCVEELKTTMEETRNNTTTLHVSVQKSQQADTQALRSKLLHCITELEKLQNTKNDMDVHFARVEKERETQINRLSLQVKEVQAKRDADVKELNDSLHAKLLQIASTTGQIEVMKAAWKHEQENLKKCKVQLGQYRHEATITKTKLVTSEKEKAEQFALYEQQRKRLTSQLERLQQQWQAADNDRVVAQTSLQALLKENAIKQSKMDALTATIEKLQKDSTKSNSSEKELLDAMNYIATQKQELVDLKNLLHKAESEKAALEKSLQDSCRDYGAQLATTDSKYRSVLQSQESSMQTLQTRIDEMTQRHTDIIAGIESVTECIGLSPSRNDVLDGLNFFKSSWISRQKEWEDSLKLLQETSIEATLKVQNDLSLATENFAKERLELENKLLQQINDLNEILAEKQELEERVASLQEYESLNSNALMEIEAELERKTEAMERLRAELLNTHNASTTELHEKLHECSEQLAASEEDCERLTKEVNTLTKKINELESEIESHTLNGENAREEYERTLNFELDKSRALEAADAAHEAVIAKLKDEKAKLEADLLHKAEAKHLQAIAEVEKEKCELSNKLQEWSYRENQLQNELDEADKKLSSLAAESQLQIKALEVALKSQKDSTIAMETELAELIENLKLPHDTPLIEELRKHIFTLQEALNRSQVNVIELAEELTSLKIDSNSDPIGIIRDWSSDVVANLSKADTTLNLLREELIIKSKALDEANDTVESMKGDLAMLKDFELKWTEELAQCQAELQVERRNAELRTQETKALSSQLAMAKAAVSRCEDEIAWIVGQVSEEIEALNAKVDNLDSATEECIRQAMVGQQDQDQLFANINEKQDHLDALHSQLQTTRQQLMAKPMQLYQLSLIQNSLDEEKATQVRTFDEKLKEHRQLSGLESEWTAEAQVAYIQIFNKCHDEYIQKSVRHIPLLATRLKTIEESFKLKINEQTLLNKTNTTSPTTEPSSDGSILQHDQLQISPTNLSPTKSTLQILFGNNISPQNDNADKDTQAQTETIYEAKPSINEQDSKPTTHTDYDEELESEDDEHDAAIQQPTPHDTVHDHTKQA</sequence>
<feature type="non-terminal residue" evidence="3">
    <location>
        <position position="1782"/>
    </location>
</feature>
<feature type="compositionally biased region" description="Basic and acidic residues" evidence="2">
    <location>
        <begin position="1773"/>
        <end position="1782"/>
    </location>
</feature>
<dbReference type="Proteomes" id="UP000243217">
    <property type="component" value="Unassembled WGS sequence"/>
</dbReference>
<comment type="caution">
    <text evidence="3">The sequence shown here is derived from an EMBL/GenBank/DDBJ whole genome shotgun (WGS) entry which is preliminary data.</text>
</comment>
<proteinExistence type="predicted"/>
<feature type="coiled-coil region" evidence="1">
    <location>
        <begin position="1508"/>
        <end position="1570"/>
    </location>
</feature>
<feature type="region of interest" description="Disordered" evidence="2">
    <location>
        <begin position="1732"/>
        <end position="1782"/>
    </location>
</feature>
<keyword evidence="4" id="KW-1185">Reference proteome</keyword>
<keyword evidence="1" id="KW-0175">Coiled coil</keyword>
<feature type="compositionally biased region" description="Basic and acidic residues" evidence="2">
    <location>
        <begin position="1741"/>
        <end position="1750"/>
    </location>
</feature>
<organism evidence="3 4">
    <name type="scientific">Thraustotheca clavata</name>
    <dbReference type="NCBI Taxonomy" id="74557"/>
    <lineage>
        <taxon>Eukaryota</taxon>
        <taxon>Sar</taxon>
        <taxon>Stramenopiles</taxon>
        <taxon>Oomycota</taxon>
        <taxon>Saprolegniomycetes</taxon>
        <taxon>Saprolegniales</taxon>
        <taxon>Achlyaceae</taxon>
        <taxon>Thraustotheca</taxon>
    </lineage>
</organism>
<dbReference type="OrthoDB" id="79876at2759"/>
<feature type="compositionally biased region" description="Acidic residues" evidence="2">
    <location>
        <begin position="1751"/>
        <end position="1762"/>
    </location>
</feature>
<evidence type="ECO:0000256" key="2">
    <source>
        <dbReference type="SAM" id="MobiDB-lite"/>
    </source>
</evidence>
<name>A0A1V9YSH0_9STRA</name>
<evidence type="ECO:0000256" key="1">
    <source>
        <dbReference type="SAM" id="Coils"/>
    </source>
</evidence>
<feature type="coiled-coil region" evidence="1">
    <location>
        <begin position="422"/>
        <end position="449"/>
    </location>
</feature>
<evidence type="ECO:0000313" key="4">
    <source>
        <dbReference type="Proteomes" id="UP000243217"/>
    </source>
</evidence>
<protein>
    <submittedName>
        <fullName evidence="3">Uncharacterized protein</fullName>
    </submittedName>
</protein>
<feature type="coiled-coil region" evidence="1">
    <location>
        <begin position="1098"/>
        <end position="1317"/>
    </location>
</feature>
<feature type="coiled-coil region" evidence="1">
    <location>
        <begin position="481"/>
        <end position="532"/>
    </location>
</feature>
<reference evidence="3 4" key="1">
    <citation type="journal article" date="2014" name="Genome Biol. Evol.">
        <title>The secreted proteins of Achlya hypogyna and Thraustotheca clavata identify the ancestral oomycete secretome and reveal gene acquisitions by horizontal gene transfer.</title>
        <authorList>
            <person name="Misner I."/>
            <person name="Blouin N."/>
            <person name="Leonard G."/>
            <person name="Richards T.A."/>
            <person name="Lane C.E."/>
        </authorList>
    </citation>
    <scope>NUCLEOTIDE SEQUENCE [LARGE SCALE GENOMIC DNA]</scope>
    <source>
        <strain evidence="3 4">ATCC 34112</strain>
    </source>
</reference>
<evidence type="ECO:0000313" key="3">
    <source>
        <dbReference type="EMBL" id="OQR88769.1"/>
    </source>
</evidence>
<dbReference type="EMBL" id="JNBS01003024">
    <property type="protein sequence ID" value="OQR88769.1"/>
    <property type="molecule type" value="Genomic_DNA"/>
</dbReference>
<gene>
    <name evidence="3" type="ORF">THRCLA_10115</name>
</gene>
<feature type="coiled-coil region" evidence="1">
    <location>
        <begin position="873"/>
        <end position="1023"/>
    </location>
</feature>
<accession>A0A1V9YSH0</accession>